<dbReference type="EMBL" id="RSDW01000001">
    <property type="protein sequence ID" value="RSL16142.1"/>
    <property type="molecule type" value="Genomic_DNA"/>
</dbReference>
<evidence type="ECO:0000256" key="5">
    <source>
        <dbReference type="ARBA" id="ARBA00023070"/>
    </source>
</evidence>
<evidence type="ECO:0000259" key="7">
    <source>
        <dbReference type="Pfam" id="PF01593"/>
    </source>
</evidence>
<accession>A0A3R9WFS2</accession>
<dbReference type="OrthoDB" id="25353at2"/>
<evidence type="ECO:0000256" key="6">
    <source>
        <dbReference type="ARBA" id="ARBA00047321"/>
    </source>
</evidence>
<comment type="caution">
    <text evidence="8">The sequence shown here is derived from an EMBL/GenBank/DDBJ whole genome shotgun (WGS) entry which is preliminary data.</text>
</comment>
<dbReference type="Pfam" id="PF01593">
    <property type="entry name" value="Amino_oxidase"/>
    <property type="match status" value="1"/>
</dbReference>
<dbReference type="InterPro" id="IPR006311">
    <property type="entry name" value="TAT_signal"/>
</dbReference>
<comment type="pathway">
    <text evidence="1">Plant hormone metabolism; auxin biosynthesis.</text>
</comment>
<organism evidence="8 9">
    <name type="scientific">Edaphobacter aggregans</name>
    <dbReference type="NCBI Taxonomy" id="570835"/>
    <lineage>
        <taxon>Bacteria</taxon>
        <taxon>Pseudomonadati</taxon>
        <taxon>Acidobacteriota</taxon>
        <taxon>Terriglobia</taxon>
        <taxon>Terriglobales</taxon>
        <taxon>Acidobacteriaceae</taxon>
        <taxon>Edaphobacter</taxon>
    </lineage>
</organism>
<keyword evidence="9" id="KW-1185">Reference proteome</keyword>
<dbReference type="GO" id="GO:0009063">
    <property type="term" value="P:amino acid catabolic process"/>
    <property type="evidence" value="ECO:0007669"/>
    <property type="project" value="TreeGrafter"/>
</dbReference>
<dbReference type="EC" id="1.13.12.3" evidence="3"/>
<evidence type="ECO:0000256" key="2">
    <source>
        <dbReference type="ARBA" id="ARBA00005833"/>
    </source>
</evidence>
<evidence type="ECO:0000256" key="1">
    <source>
        <dbReference type="ARBA" id="ARBA00004814"/>
    </source>
</evidence>
<dbReference type="Proteomes" id="UP000269669">
    <property type="component" value="Unassembled WGS sequence"/>
</dbReference>
<dbReference type="InterPro" id="IPR002937">
    <property type="entry name" value="Amino_oxidase"/>
</dbReference>
<dbReference type="PANTHER" id="PTHR10742">
    <property type="entry name" value="FLAVIN MONOAMINE OXIDASE"/>
    <property type="match status" value="1"/>
</dbReference>
<dbReference type="PANTHER" id="PTHR10742:SF342">
    <property type="entry name" value="AMINE OXIDASE"/>
    <property type="match status" value="1"/>
</dbReference>
<gene>
    <name evidence="8" type="ORF">EDE15_1651</name>
</gene>
<dbReference type="GO" id="GO:0001716">
    <property type="term" value="F:L-amino-acid oxidase activity"/>
    <property type="evidence" value="ECO:0007669"/>
    <property type="project" value="TreeGrafter"/>
</dbReference>
<protein>
    <recommendedName>
        <fullName evidence="4">Tryptophan 2-monooxygenase</fullName>
        <ecNumber evidence="3">1.13.12.3</ecNumber>
    </recommendedName>
</protein>
<dbReference type="AlphaFoldDB" id="A0A3R9WFS2"/>
<name>A0A3R9WFS2_9BACT</name>
<keyword evidence="5" id="KW-0073">Auxin biosynthesis</keyword>
<dbReference type="GO" id="GO:0009851">
    <property type="term" value="P:auxin biosynthetic process"/>
    <property type="evidence" value="ECO:0007669"/>
    <property type="project" value="UniProtKB-KW"/>
</dbReference>
<feature type="domain" description="Amine oxidase" evidence="7">
    <location>
        <begin position="60"/>
        <end position="508"/>
    </location>
</feature>
<dbReference type="Gene3D" id="3.90.660.10">
    <property type="match status" value="1"/>
</dbReference>
<dbReference type="SUPFAM" id="SSF54373">
    <property type="entry name" value="FAD-linked reductases, C-terminal domain"/>
    <property type="match status" value="1"/>
</dbReference>
<dbReference type="RefSeq" id="WP_125484794.1">
    <property type="nucleotide sequence ID" value="NZ_RSDW01000001.1"/>
</dbReference>
<dbReference type="Gene3D" id="1.20.1440.240">
    <property type="match status" value="1"/>
</dbReference>
<dbReference type="GO" id="GO:0050361">
    <property type="term" value="F:tryptophan 2-monooxygenase activity"/>
    <property type="evidence" value="ECO:0007669"/>
    <property type="project" value="UniProtKB-EC"/>
</dbReference>
<comment type="similarity">
    <text evidence="2">Belongs to the tryptophan 2-monooxygenase family.</text>
</comment>
<evidence type="ECO:0000313" key="9">
    <source>
        <dbReference type="Proteomes" id="UP000269669"/>
    </source>
</evidence>
<dbReference type="InterPro" id="IPR036188">
    <property type="entry name" value="FAD/NAD-bd_sf"/>
</dbReference>
<dbReference type="InterPro" id="IPR050281">
    <property type="entry name" value="Flavin_monoamine_oxidase"/>
</dbReference>
<evidence type="ECO:0000313" key="8">
    <source>
        <dbReference type="EMBL" id="RSL16142.1"/>
    </source>
</evidence>
<sequence length="527" mass="57451">MGISRRDFLMRVGQAGGYSAAFATMQSLGLMPMQGQAVKAIEAAAGSGKGVKVAVLGGGIGGLTTAYELKKLGYDVTLLEARERPGGRNWSGRNGTKVEFTDGTTQTINWEEGNYQNLGPARLPSTHWTMLNYCRELGVPLEVEINTSRSTLLQNDNANGGAAVPQRKAINDTRGHVSELLSKCIAQGALDQDISAEDRERMKTFLRIYGPLDKTGKYVGSDRAGFKTPPGAGTQVSEVEVPMDMHTLLDEAFWGGMLYEETWDWQATMMQPVGGMDRIPYAFAKALGPVVQFSSPVTAIRKTANGVKVSYTQKGVEKQLEANYCVIAMPFEMLKKVPNDLSPEFAKVVNESTPAGSYKVAWESRRFWEQDYNIYGGLSFVQQGPSPVWYPSSRLMHPTGIVVAGYTEEQNTPFWKMSLEEKFAASRGSIEKLHPGHGKELKNPVFCGWRRVKWNEGSWIRAYGGGPEGYNTIIQADGPIYFAGDTASHVVGWQEGAALSGKRAVQMICDKVKAAKLAGGVSGTVRG</sequence>
<evidence type="ECO:0000256" key="3">
    <source>
        <dbReference type="ARBA" id="ARBA00012535"/>
    </source>
</evidence>
<dbReference type="SUPFAM" id="SSF51905">
    <property type="entry name" value="FAD/NAD(P)-binding domain"/>
    <property type="match status" value="1"/>
</dbReference>
<comment type="catalytic activity">
    <reaction evidence="6">
        <text>L-tryptophan + O2 = indole-3-acetamide + CO2 + H2O</text>
        <dbReference type="Rhea" id="RHEA:16165"/>
        <dbReference type="ChEBI" id="CHEBI:15377"/>
        <dbReference type="ChEBI" id="CHEBI:15379"/>
        <dbReference type="ChEBI" id="CHEBI:16031"/>
        <dbReference type="ChEBI" id="CHEBI:16526"/>
        <dbReference type="ChEBI" id="CHEBI:57912"/>
        <dbReference type="EC" id="1.13.12.3"/>
    </reaction>
</comment>
<evidence type="ECO:0000256" key="4">
    <source>
        <dbReference type="ARBA" id="ARBA00017871"/>
    </source>
</evidence>
<dbReference type="Gene3D" id="3.50.50.60">
    <property type="entry name" value="FAD/NAD(P)-binding domain"/>
    <property type="match status" value="1"/>
</dbReference>
<proteinExistence type="inferred from homology"/>
<reference evidence="8 9" key="1">
    <citation type="submission" date="2018-12" db="EMBL/GenBank/DDBJ databases">
        <title>Sequencing of bacterial isolates from soil warming experiment in Harvard Forest, Massachusetts, USA.</title>
        <authorList>
            <person name="Deangelis K."/>
        </authorList>
    </citation>
    <scope>NUCLEOTIDE SEQUENCE [LARGE SCALE GENOMIC DNA]</scope>
    <source>
        <strain evidence="8 9">EB153</strain>
    </source>
</reference>
<dbReference type="PROSITE" id="PS51318">
    <property type="entry name" value="TAT"/>
    <property type="match status" value="1"/>
</dbReference>